<dbReference type="Gene3D" id="1.10.1370.30">
    <property type="match status" value="1"/>
</dbReference>
<organism evidence="8 9">
    <name type="scientific">Bacillus mycoides (strain KBAB4)</name>
    <name type="common">Bacillus weihenstephanensis</name>
    <dbReference type="NCBI Taxonomy" id="315730"/>
    <lineage>
        <taxon>Bacteria</taxon>
        <taxon>Bacillati</taxon>
        <taxon>Bacillota</taxon>
        <taxon>Bacilli</taxon>
        <taxon>Bacillales</taxon>
        <taxon>Bacillaceae</taxon>
        <taxon>Bacillus</taxon>
        <taxon>Bacillus cereus group</taxon>
    </lineage>
</organism>
<accession>A9VIG7</accession>
<dbReference type="NCBIfam" id="TIGR02289">
    <property type="entry name" value="M3_not_pepF"/>
    <property type="match status" value="1"/>
</dbReference>
<evidence type="ECO:0000256" key="1">
    <source>
        <dbReference type="ARBA" id="ARBA00022670"/>
    </source>
</evidence>
<dbReference type="InterPro" id="IPR011976">
    <property type="entry name" value="Pept_M3B_oligopep-rel"/>
</dbReference>
<proteinExistence type="inferred from homology"/>
<dbReference type="Pfam" id="PF01432">
    <property type="entry name" value="Peptidase_M3"/>
    <property type="match status" value="1"/>
</dbReference>
<dbReference type="SUPFAM" id="SSF55486">
    <property type="entry name" value="Metalloproteases ('zincins'), catalytic domain"/>
    <property type="match status" value="1"/>
</dbReference>
<evidence type="ECO:0000256" key="5">
    <source>
        <dbReference type="ARBA" id="ARBA00023049"/>
    </source>
</evidence>
<dbReference type="GO" id="GO:0006508">
    <property type="term" value="P:proteolysis"/>
    <property type="evidence" value="ECO:0007669"/>
    <property type="project" value="UniProtKB-KW"/>
</dbReference>
<dbReference type="InterPro" id="IPR001567">
    <property type="entry name" value="Pept_M3A_M3B_dom"/>
</dbReference>
<dbReference type="GO" id="GO:0046872">
    <property type="term" value="F:metal ion binding"/>
    <property type="evidence" value="ECO:0007669"/>
    <property type="project" value="UniProtKB-UniRule"/>
</dbReference>
<dbReference type="PANTHER" id="PTHR11804">
    <property type="entry name" value="PROTEASE M3 THIMET OLIGOPEPTIDASE-RELATED"/>
    <property type="match status" value="1"/>
</dbReference>
<evidence type="ECO:0000259" key="7">
    <source>
        <dbReference type="Pfam" id="PF01432"/>
    </source>
</evidence>
<comment type="similarity">
    <text evidence="6">Belongs to the peptidase M3 family.</text>
</comment>
<keyword evidence="1 6" id="KW-0645">Protease</keyword>
<dbReference type="PANTHER" id="PTHR11804:SF48">
    <property type="entry name" value="PUTATIVE-RELATED"/>
    <property type="match status" value="1"/>
</dbReference>
<feature type="domain" description="Peptidase M3A/M3B catalytic" evidence="7">
    <location>
        <begin position="185"/>
        <end position="548"/>
    </location>
</feature>
<sequence length="578" mass="67974">MTENYNFKQGGLRMFNGSKTLKRDGNRKCYDLETLENKFQSLLNQNISSVAELEEWLIKEQRLTAEVEEVLTSQLIAVYRDTKDSTIRNLHKYNQNSIQPLFKKYNAKFDRKFSDCPFSKLLDERKYGYMKKVRLVNSELFNEKNISLAVKEEGFITKYREIMSNITINWNNEIRTYAYVKAELDNPNRSIREKAWHALCEARSVVKPEIDCIMNELVQLRNQMALNAGFNNYSEYIFKLKNREYSIEDCYTLHESIEKLVVPVWKRLGNLFKKDLGVKAYLPWDLAPCTLQKVSFQNSNDLLDGIEEMLRKTDSYFHEEFIHIRKSGLIDVEERENKAPGAACFTLPYNQEVFIYSNFSLSFNAINALIHEVGHALHFNKQFNNESSMQEKYLREEVAELYSHSLELLLMDKLNIFYKKENEYKKAQREQLHRALSLLITPVSGDLFQHWLYTNPNHSSEERDEKYLELCKRYKFSSIDITGYEEGLGASWIESFHYIQYPFYKIEYAIAQLGALQLFQIYRENQEKAITFFKEGTSADWNVSIQEIYENTGVAFDFSQEMVQSTAGAVLKFISELK</sequence>
<dbReference type="Proteomes" id="UP000002154">
    <property type="component" value="Chromosome"/>
</dbReference>
<dbReference type="GO" id="GO:0004222">
    <property type="term" value="F:metalloendopeptidase activity"/>
    <property type="evidence" value="ECO:0007669"/>
    <property type="project" value="InterPro"/>
</dbReference>
<evidence type="ECO:0000256" key="3">
    <source>
        <dbReference type="ARBA" id="ARBA00022801"/>
    </source>
</evidence>
<dbReference type="KEGG" id="bwe:BcerKBAB4_2625"/>
<keyword evidence="5 6" id="KW-0482">Metalloprotease</keyword>
<evidence type="ECO:0000313" key="8">
    <source>
        <dbReference type="EMBL" id="ABY43827.1"/>
    </source>
</evidence>
<comment type="cofactor">
    <cofactor evidence="6">
        <name>Zn(2+)</name>
        <dbReference type="ChEBI" id="CHEBI:29105"/>
    </cofactor>
    <text evidence="6">Binds 1 zinc ion.</text>
</comment>
<keyword evidence="2 6" id="KW-0479">Metal-binding</keyword>
<dbReference type="CDD" id="cd09606">
    <property type="entry name" value="M3B_PepF"/>
    <property type="match status" value="1"/>
</dbReference>
<dbReference type="InterPro" id="IPR045090">
    <property type="entry name" value="Pept_M3A_M3B"/>
</dbReference>
<keyword evidence="4 6" id="KW-0862">Zinc</keyword>
<dbReference type="eggNOG" id="COG1164">
    <property type="taxonomic scope" value="Bacteria"/>
</dbReference>
<evidence type="ECO:0000256" key="6">
    <source>
        <dbReference type="RuleBase" id="RU003435"/>
    </source>
</evidence>
<gene>
    <name evidence="8" type="ordered locus">BcerKBAB4_2625</name>
</gene>
<dbReference type="EMBL" id="CP000903">
    <property type="protein sequence ID" value="ABY43827.1"/>
    <property type="molecule type" value="Genomic_DNA"/>
</dbReference>
<dbReference type="AlphaFoldDB" id="A9VIG7"/>
<dbReference type="GO" id="GO:0006518">
    <property type="term" value="P:peptide metabolic process"/>
    <property type="evidence" value="ECO:0007669"/>
    <property type="project" value="TreeGrafter"/>
</dbReference>
<evidence type="ECO:0000256" key="4">
    <source>
        <dbReference type="ARBA" id="ARBA00022833"/>
    </source>
</evidence>
<name>A9VIG7_BACMK</name>
<evidence type="ECO:0000313" key="9">
    <source>
        <dbReference type="Proteomes" id="UP000002154"/>
    </source>
</evidence>
<reference evidence="8 9" key="1">
    <citation type="journal article" date="2008" name="Chem. Biol. Interact.">
        <title>Extending the Bacillus cereus group genomics to putative food-borne pathogens of different toxicity.</title>
        <authorList>
            <person name="Lapidus A."/>
            <person name="Goltsman E."/>
            <person name="Auger S."/>
            <person name="Galleron N."/>
            <person name="Segurens B."/>
            <person name="Dossat C."/>
            <person name="Land M.L."/>
            <person name="Broussolle V."/>
            <person name="Brillard J."/>
            <person name="Guinebretiere M.H."/>
            <person name="Sanchis V."/>
            <person name="Nguen-The C."/>
            <person name="Lereclus D."/>
            <person name="Richardson P."/>
            <person name="Wincker P."/>
            <person name="Weissenbach J."/>
            <person name="Ehrlich S.D."/>
            <person name="Sorokin A."/>
        </authorList>
    </citation>
    <scope>NUCLEOTIDE SEQUENCE [LARGE SCALE GENOMIC DNA]</scope>
    <source>
        <strain evidence="8 9">KBAB4</strain>
    </source>
</reference>
<dbReference type="HOGENOM" id="CLU_030403_3_0_9"/>
<protein>
    <submittedName>
        <fullName evidence="8">Oligoendopeptidase, M3 family</fullName>
    </submittedName>
</protein>
<evidence type="ECO:0000256" key="2">
    <source>
        <dbReference type="ARBA" id="ARBA00022723"/>
    </source>
</evidence>
<keyword evidence="3 6" id="KW-0378">Hydrolase</keyword>